<gene>
    <name evidence="2" type="ORF">EYF80_043242</name>
</gene>
<accession>A0A4Z2FZ26</accession>
<feature type="compositionally biased region" description="Polar residues" evidence="1">
    <location>
        <begin position="21"/>
        <end position="31"/>
    </location>
</feature>
<name>A0A4Z2FZ26_9TELE</name>
<dbReference type="EMBL" id="SRLO01000783">
    <property type="protein sequence ID" value="TNN46568.1"/>
    <property type="molecule type" value="Genomic_DNA"/>
</dbReference>
<dbReference type="Proteomes" id="UP000314294">
    <property type="component" value="Unassembled WGS sequence"/>
</dbReference>
<protein>
    <submittedName>
        <fullName evidence="2">Uncharacterized protein</fullName>
    </submittedName>
</protein>
<organism evidence="2 3">
    <name type="scientific">Liparis tanakae</name>
    <name type="common">Tanaka's snailfish</name>
    <dbReference type="NCBI Taxonomy" id="230148"/>
    <lineage>
        <taxon>Eukaryota</taxon>
        <taxon>Metazoa</taxon>
        <taxon>Chordata</taxon>
        <taxon>Craniata</taxon>
        <taxon>Vertebrata</taxon>
        <taxon>Euteleostomi</taxon>
        <taxon>Actinopterygii</taxon>
        <taxon>Neopterygii</taxon>
        <taxon>Teleostei</taxon>
        <taxon>Neoteleostei</taxon>
        <taxon>Acanthomorphata</taxon>
        <taxon>Eupercaria</taxon>
        <taxon>Perciformes</taxon>
        <taxon>Cottioidei</taxon>
        <taxon>Cottales</taxon>
        <taxon>Liparidae</taxon>
        <taxon>Liparis</taxon>
    </lineage>
</organism>
<proteinExistence type="predicted"/>
<keyword evidence="3" id="KW-1185">Reference proteome</keyword>
<dbReference type="AlphaFoldDB" id="A0A4Z2FZ26"/>
<comment type="caution">
    <text evidence="2">The sequence shown here is derived from an EMBL/GenBank/DDBJ whole genome shotgun (WGS) entry which is preliminary data.</text>
</comment>
<evidence type="ECO:0000313" key="2">
    <source>
        <dbReference type="EMBL" id="TNN46568.1"/>
    </source>
</evidence>
<reference evidence="2 3" key="1">
    <citation type="submission" date="2019-03" db="EMBL/GenBank/DDBJ databases">
        <title>First draft genome of Liparis tanakae, snailfish: a comprehensive survey of snailfish specific genes.</title>
        <authorList>
            <person name="Kim W."/>
            <person name="Song I."/>
            <person name="Jeong J.-H."/>
            <person name="Kim D."/>
            <person name="Kim S."/>
            <person name="Ryu S."/>
            <person name="Song J.Y."/>
            <person name="Lee S.K."/>
        </authorList>
    </citation>
    <scope>NUCLEOTIDE SEQUENCE [LARGE SCALE GENOMIC DNA]</scope>
    <source>
        <tissue evidence="2">Muscle</tissue>
    </source>
</reference>
<evidence type="ECO:0000256" key="1">
    <source>
        <dbReference type="SAM" id="MobiDB-lite"/>
    </source>
</evidence>
<feature type="region of interest" description="Disordered" evidence="1">
    <location>
        <begin position="1"/>
        <end position="162"/>
    </location>
</feature>
<sequence>MAAVTPPALSDGRVAGGTGRTDPSGQENPSGQDPPVTPSVGVDVTAPSTQPEELDQLPSGQDPGAVVPGKDDADFQLTFQLKRRRPPVSLGPGESPTDTAREPHSPVSRSVPQDTAEPPPPPDPEGTRSLASRSLRYRADSRPRCSDPAPRKKYRLDTTPALRSPQLERGRVESVVLIQPYIHVHIPILG</sequence>
<evidence type="ECO:0000313" key="3">
    <source>
        <dbReference type="Proteomes" id="UP000314294"/>
    </source>
</evidence>